<accession>A0A6P6DW33</accession>
<gene>
    <name evidence="3" type="primary">LOC111814599</name>
</gene>
<keyword evidence="2" id="KW-1185">Reference proteome</keyword>
<reference evidence="3" key="1">
    <citation type="submission" date="2025-08" db="UniProtKB">
        <authorList>
            <consortium name="RefSeq"/>
        </authorList>
    </citation>
    <scope>IDENTIFICATION</scope>
</reference>
<dbReference type="AlphaFoldDB" id="A0A6P6DW33"/>
<evidence type="ECO:0000313" key="3">
    <source>
        <dbReference type="RefSeq" id="XP_023564230.1"/>
    </source>
</evidence>
<name>A0A6P6DW33_OCTDE</name>
<protein>
    <submittedName>
        <fullName evidence="3">EKC/KEOPS complex subunit Lage3-like</fullName>
    </submittedName>
</protein>
<dbReference type="Pfam" id="PF09341">
    <property type="entry name" value="Pcc1"/>
    <property type="match status" value="1"/>
</dbReference>
<evidence type="ECO:0000256" key="1">
    <source>
        <dbReference type="ARBA" id="ARBA00007073"/>
    </source>
</evidence>
<proteinExistence type="inferred from homology"/>
<evidence type="ECO:0000313" key="2">
    <source>
        <dbReference type="Proteomes" id="UP000515203"/>
    </source>
</evidence>
<dbReference type="RefSeq" id="XP_023564230.1">
    <property type="nucleotide sequence ID" value="XM_023708462.1"/>
</dbReference>
<dbReference type="GeneID" id="111814599"/>
<sequence>GTAAGTSAKQPAQHQYLCGAWLSAAPALDPPTSLVPAIPKQLDLVFSLDLGLKFPSSNLLDVALEVILTCASVSQAAEGARRALAQFGENPDVYRELAVDGSLFTVKWAALDQGCLQTVLNEFLNDLALLLRTMRRFGPPFLTECSGGKGG</sequence>
<feature type="non-terminal residue" evidence="3">
    <location>
        <position position="1"/>
    </location>
</feature>
<comment type="similarity">
    <text evidence="1">Belongs to the CTAG/PCC1 family.</text>
</comment>
<dbReference type="Proteomes" id="UP000515203">
    <property type="component" value="Unplaced"/>
</dbReference>
<dbReference type="InParanoid" id="A0A6P6DW33"/>
<organism evidence="2 3">
    <name type="scientific">Octodon degus</name>
    <name type="common">Degu</name>
    <name type="synonym">Sciurus degus</name>
    <dbReference type="NCBI Taxonomy" id="10160"/>
    <lineage>
        <taxon>Eukaryota</taxon>
        <taxon>Metazoa</taxon>
        <taxon>Chordata</taxon>
        <taxon>Craniata</taxon>
        <taxon>Vertebrata</taxon>
        <taxon>Euteleostomi</taxon>
        <taxon>Mammalia</taxon>
        <taxon>Eutheria</taxon>
        <taxon>Euarchontoglires</taxon>
        <taxon>Glires</taxon>
        <taxon>Rodentia</taxon>
        <taxon>Hystricomorpha</taxon>
        <taxon>Octodontidae</taxon>
        <taxon>Octodon</taxon>
    </lineage>
</organism>
<dbReference type="InterPro" id="IPR015419">
    <property type="entry name" value="CTAG/Pcc1"/>
</dbReference>
<dbReference type="Gene3D" id="3.30.310.50">
    <property type="entry name" value="Alpha-D-phosphohexomutase, C-terminal domain"/>
    <property type="match status" value="1"/>
</dbReference>